<dbReference type="KEGG" id="copr:Cop2CBH44_22460"/>
<dbReference type="AlphaFoldDB" id="A0A7G1HXY6"/>
<protein>
    <recommendedName>
        <fullName evidence="4">PKD domain-containing protein</fullName>
    </recommendedName>
</protein>
<reference evidence="3" key="1">
    <citation type="submission" date="2020-07" db="EMBL/GenBank/DDBJ databases">
        <title>Complete genome sequencing of Coprobacter sp. strain 2CBH44.</title>
        <authorList>
            <person name="Sakamoto M."/>
            <person name="Murakami T."/>
            <person name="Mori H."/>
        </authorList>
    </citation>
    <scope>NUCLEOTIDE SEQUENCE [LARGE SCALE GENOMIC DNA]</scope>
    <source>
        <strain evidence="3">2CBH44</strain>
    </source>
</reference>
<evidence type="ECO:0000256" key="1">
    <source>
        <dbReference type="SAM" id="MobiDB-lite"/>
    </source>
</evidence>
<evidence type="ECO:0000313" key="3">
    <source>
        <dbReference type="Proteomes" id="UP000594042"/>
    </source>
</evidence>
<evidence type="ECO:0008006" key="4">
    <source>
        <dbReference type="Google" id="ProtNLM"/>
    </source>
</evidence>
<feature type="region of interest" description="Disordered" evidence="1">
    <location>
        <begin position="320"/>
        <end position="340"/>
    </location>
</feature>
<dbReference type="Pfam" id="PF16407">
    <property type="entry name" value="PKD_2"/>
    <property type="match status" value="1"/>
</dbReference>
<gene>
    <name evidence="2" type="ORF">Cop2CBH44_22460</name>
</gene>
<feature type="compositionally biased region" description="Polar residues" evidence="1">
    <location>
        <begin position="322"/>
        <end position="340"/>
    </location>
</feature>
<organism evidence="2 3">
    <name type="scientific">Coprobacter secundus subsp. similis</name>
    <dbReference type="NCBI Taxonomy" id="2751153"/>
    <lineage>
        <taxon>Bacteria</taxon>
        <taxon>Pseudomonadati</taxon>
        <taxon>Bacteroidota</taxon>
        <taxon>Bacteroidia</taxon>
        <taxon>Bacteroidales</taxon>
        <taxon>Barnesiellaceae</taxon>
        <taxon>Coprobacter</taxon>
    </lineage>
</organism>
<evidence type="ECO:0000313" key="2">
    <source>
        <dbReference type="EMBL" id="BCI63893.1"/>
    </source>
</evidence>
<dbReference type="EMBL" id="AP023322">
    <property type="protein sequence ID" value="BCI63893.1"/>
    <property type="molecule type" value="Genomic_DNA"/>
</dbReference>
<dbReference type="InterPro" id="IPR032183">
    <property type="entry name" value="PKD-like"/>
</dbReference>
<accession>A0A7G1HXY6</accession>
<sequence length="558" mass="62711">MKKIILWIVLVITAGTITSCLDDNDFNYIEINGLKEDENGETIRNFDSEYSPFQGEELLLAPTFTFTIDSINPDVSYEWYINGIKTDVTTPTYRFSSDVIGIYEVTFTIVDNKTGVKFSANTRINVQSAYAKGWMILSEGADGSSQLSFVKMKIATNESGNDSIYYVGEDHDFVPGLGSGPQKLLENFNYVDYYNFGNSVVLNDEVIVMQKNKWVELNGNSFTREIYTEEEFMDGMPADCEPENAVMTYTSKCIRDKEGRLYFNTKAAINDFHAGKYMSDPLFGGQVFKEIYATNKATSKAKYFLALTKDDNSLVGIVDDGQANSSSEPYDPTMNMSSNRQNGNQVPITETDASNPQFKNISYNIINIFPHVIGESKPCNWVAILEKGGQYWFRDFTLELAYGNEKINIKADNMKVVSSSMFTNYKDAVAFPHKKFMMIANGNQLWYCPFEAGSNGTGLKLKDFPSEIASISYKDIAKYPYSGSKPEYNGHIGIGLTTGEFYIYEVIEEKDKNKVPTGTATLKQLYPNENTVDSNFGKIIDVLYKFGKLSNTVSYSIN</sequence>
<dbReference type="RefSeq" id="WP_200754821.1">
    <property type="nucleotide sequence ID" value="NZ_AP023322.1"/>
</dbReference>
<dbReference type="PROSITE" id="PS51257">
    <property type="entry name" value="PROKAR_LIPOPROTEIN"/>
    <property type="match status" value="1"/>
</dbReference>
<dbReference type="Proteomes" id="UP000594042">
    <property type="component" value="Chromosome"/>
</dbReference>
<proteinExistence type="predicted"/>
<name>A0A7G1HXY6_9BACT</name>
<keyword evidence="3" id="KW-1185">Reference proteome</keyword>